<keyword evidence="2" id="KW-1185">Reference proteome</keyword>
<comment type="caution">
    <text evidence="1">The sequence shown here is derived from an EMBL/GenBank/DDBJ whole genome shotgun (WGS) entry which is preliminary data.</text>
</comment>
<proteinExistence type="predicted"/>
<gene>
    <name evidence="1" type="ORF">GQ607_001828</name>
</gene>
<protein>
    <submittedName>
        <fullName evidence="1">Uncharacterized protein</fullName>
    </submittedName>
</protein>
<accession>A0A8H3WP54</accession>
<dbReference type="AlphaFoldDB" id="A0A8H3WP54"/>
<dbReference type="EMBL" id="WOWK01000005">
    <property type="protein sequence ID" value="KAF0330959.1"/>
    <property type="molecule type" value="Genomic_DNA"/>
</dbReference>
<reference evidence="1 2" key="1">
    <citation type="submission" date="2019-12" db="EMBL/GenBank/DDBJ databases">
        <title>A genome sequence resource for the geographically widespread anthracnose pathogen Colletotrichum asianum.</title>
        <authorList>
            <person name="Meng Y."/>
        </authorList>
    </citation>
    <scope>NUCLEOTIDE SEQUENCE [LARGE SCALE GENOMIC DNA]</scope>
    <source>
        <strain evidence="1 2">ICMP 18580</strain>
    </source>
</reference>
<evidence type="ECO:0000313" key="1">
    <source>
        <dbReference type="EMBL" id="KAF0330959.1"/>
    </source>
</evidence>
<evidence type="ECO:0000313" key="2">
    <source>
        <dbReference type="Proteomes" id="UP000434172"/>
    </source>
</evidence>
<sequence length="73" mass="7673">MPVTVLFTPVAPPWELPASTSCALGVIKQGCHWQPELAGLEKLGRGRLLDCGGQLSCNAAASAGRSEQKFGTY</sequence>
<dbReference type="Proteomes" id="UP000434172">
    <property type="component" value="Unassembled WGS sequence"/>
</dbReference>
<organism evidence="1 2">
    <name type="scientific">Colletotrichum asianum</name>
    <dbReference type="NCBI Taxonomy" id="702518"/>
    <lineage>
        <taxon>Eukaryota</taxon>
        <taxon>Fungi</taxon>
        <taxon>Dikarya</taxon>
        <taxon>Ascomycota</taxon>
        <taxon>Pezizomycotina</taxon>
        <taxon>Sordariomycetes</taxon>
        <taxon>Hypocreomycetidae</taxon>
        <taxon>Glomerellales</taxon>
        <taxon>Glomerellaceae</taxon>
        <taxon>Colletotrichum</taxon>
        <taxon>Colletotrichum gloeosporioides species complex</taxon>
    </lineage>
</organism>
<name>A0A8H3WP54_9PEZI</name>